<dbReference type="InterPro" id="IPR016164">
    <property type="entry name" value="FAD-linked_Oxase-like_C"/>
</dbReference>
<dbReference type="Proteomes" id="UP000659697">
    <property type="component" value="Unassembled WGS sequence"/>
</dbReference>
<dbReference type="InterPro" id="IPR036318">
    <property type="entry name" value="FAD-bd_PCMH-like_sf"/>
</dbReference>
<evidence type="ECO:0000256" key="2">
    <source>
        <dbReference type="ARBA" id="ARBA00022827"/>
    </source>
</evidence>
<proteinExistence type="predicted"/>
<evidence type="ECO:0000256" key="1">
    <source>
        <dbReference type="ARBA" id="ARBA00022630"/>
    </source>
</evidence>
<evidence type="ECO:0000259" key="3">
    <source>
        <dbReference type="PROSITE" id="PS51387"/>
    </source>
</evidence>
<dbReference type="Gene3D" id="3.30.465.10">
    <property type="match status" value="1"/>
</dbReference>
<dbReference type="SUPFAM" id="SSF56176">
    <property type="entry name" value="FAD-binding/transporter-associated domain-like"/>
    <property type="match status" value="1"/>
</dbReference>
<dbReference type="InterPro" id="IPR016169">
    <property type="entry name" value="FAD-bd_PCMH_sub2"/>
</dbReference>
<dbReference type="Pfam" id="PF01565">
    <property type="entry name" value="FAD_binding_4"/>
    <property type="match status" value="1"/>
</dbReference>
<keyword evidence="1" id="KW-0285">Flavoprotein</keyword>
<evidence type="ECO:0000313" key="5">
    <source>
        <dbReference type="Proteomes" id="UP000659697"/>
    </source>
</evidence>
<organism evidence="4 5">
    <name type="scientific">Alishewanella longhuensis</name>
    <dbReference type="NCBI Taxonomy" id="1091037"/>
    <lineage>
        <taxon>Bacteria</taxon>
        <taxon>Pseudomonadati</taxon>
        <taxon>Pseudomonadota</taxon>
        <taxon>Gammaproteobacteria</taxon>
        <taxon>Alteromonadales</taxon>
        <taxon>Alteromonadaceae</taxon>
        <taxon>Alishewanella</taxon>
    </lineage>
</organism>
<comment type="caution">
    <text evidence="4">The sequence shown here is derived from an EMBL/GenBank/DDBJ whole genome shotgun (WGS) entry which is preliminary data.</text>
</comment>
<dbReference type="InterPro" id="IPR016166">
    <property type="entry name" value="FAD-bd_PCMH"/>
</dbReference>
<sequence>MIKKLSIAMLAAVLAMLCWCLSYLLPYMTKSVVAPPPLVVNDVTQLYAITVNKVIAPQTETELVHQLLNSSGAVSVGGGRYSQGGQVALPDSLHIDMRSYNKIVSFSPDKKHITVQAGITWRDIQTHIDPYDLSVKIMQSYADFTVGGSLSVNAHGRYIGEGPLINSVQAIKLLLADGSVITATPENNSELFYAAIGGYGAMGIILEASLQLTDNSRVQRQVANVALKDYPDFFQVQIRDNSQVVFHNAILYPPHYKQIAAVSWVKTDAPVTVASRLHSPNTRYWWQPALIDFVADYDFAKRLRQQWLDPLLFSQPAVHWRNYEASYDVRELEPANRTKQTYGLREYFVPVDQFDAFATQLVALLQQHKVNVLNVSVRHALPDKGSLLAWAPDETFAFVIYYRQGTDEQARQHTQLWSQQLIEAVLSHGGTYYLPYQPSATPEQFQRAYPLATEFFRLKQQYDPQNRFTSQFWDKYQPPLVAGGS</sequence>
<gene>
    <name evidence="4" type="ORF">GCM10010919_34570</name>
</gene>
<name>A0ABQ3L2T6_9ALTE</name>
<accession>A0ABQ3L2T6</accession>
<evidence type="ECO:0000313" key="4">
    <source>
        <dbReference type="EMBL" id="GHG78333.1"/>
    </source>
</evidence>
<dbReference type="InterPro" id="IPR006094">
    <property type="entry name" value="Oxid_FAD_bind_N"/>
</dbReference>
<dbReference type="PROSITE" id="PS51387">
    <property type="entry name" value="FAD_PCMH"/>
    <property type="match status" value="1"/>
</dbReference>
<dbReference type="RefSeq" id="WP_229833642.1">
    <property type="nucleotide sequence ID" value="NZ_BNAO01000016.1"/>
</dbReference>
<feature type="domain" description="FAD-binding PCMH-type" evidence="3">
    <location>
        <begin position="47"/>
        <end position="215"/>
    </location>
</feature>
<dbReference type="PANTHER" id="PTHR43762:SF1">
    <property type="entry name" value="D-ARABINONO-1,4-LACTONE OXIDASE"/>
    <property type="match status" value="1"/>
</dbReference>
<dbReference type="InterPro" id="IPR010031">
    <property type="entry name" value="FAD_lactone_oxidase-like"/>
</dbReference>
<dbReference type="SUPFAM" id="SSF55103">
    <property type="entry name" value="FAD-linked oxidases, C-terminal domain"/>
    <property type="match status" value="1"/>
</dbReference>
<protein>
    <submittedName>
        <fullName evidence="4">L-gulonolactone oxidase</fullName>
    </submittedName>
</protein>
<keyword evidence="5" id="KW-1185">Reference proteome</keyword>
<dbReference type="EMBL" id="BNAO01000016">
    <property type="protein sequence ID" value="GHG78333.1"/>
    <property type="molecule type" value="Genomic_DNA"/>
</dbReference>
<keyword evidence="2" id="KW-0274">FAD</keyword>
<reference evidence="5" key="1">
    <citation type="journal article" date="2019" name="Int. J. Syst. Evol. Microbiol.">
        <title>The Global Catalogue of Microorganisms (GCM) 10K type strain sequencing project: providing services to taxonomists for standard genome sequencing and annotation.</title>
        <authorList>
            <consortium name="The Broad Institute Genomics Platform"/>
            <consortium name="The Broad Institute Genome Sequencing Center for Infectious Disease"/>
            <person name="Wu L."/>
            <person name="Ma J."/>
        </authorList>
    </citation>
    <scope>NUCLEOTIDE SEQUENCE [LARGE SCALE GENOMIC DNA]</scope>
    <source>
        <strain evidence="5">CGMCC 1.7003</strain>
    </source>
</reference>
<dbReference type="PANTHER" id="PTHR43762">
    <property type="entry name" value="L-GULONOLACTONE OXIDASE"/>
    <property type="match status" value="1"/>
</dbReference>